<evidence type="ECO:0000256" key="3">
    <source>
        <dbReference type="SAM" id="Phobius"/>
    </source>
</evidence>
<organism evidence="4 5">
    <name type="scientific">Candidatus Segetimicrobium genomatis</name>
    <dbReference type="NCBI Taxonomy" id="2569760"/>
    <lineage>
        <taxon>Bacteria</taxon>
        <taxon>Bacillati</taxon>
        <taxon>Candidatus Sysuimicrobiota</taxon>
        <taxon>Candidatus Sysuimicrobiia</taxon>
        <taxon>Candidatus Sysuimicrobiales</taxon>
        <taxon>Candidatus Segetimicrobiaceae</taxon>
        <taxon>Candidatus Segetimicrobium</taxon>
    </lineage>
</organism>
<comment type="subcellular location">
    <subcellularLocation>
        <location evidence="1">Cell membrane</location>
        <topology evidence="1">Multi-pass membrane protein</topology>
    </subcellularLocation>
</comment>
<keyword evidence="3" id="KW-0472">Membrane</keyword>
<sequence length="55" mass="6289">PTPEWGVMLSSARDYIFQAPWYAFFPGISIFALVFALNLVGDGLRDLLDPHRHNR</sequence>
<feature type="non-terminal residue" evidence="4">
    <location>
        <position position="1"/>
    </location>
</feature>
<dbReference type="EMBL" id="VBAO01000295">
    <property type="protein sequence ID" value="TMI79312.1"/>
    <property type="molecule type" value="Genomic_DNA"/>
</dbReference>
<dbReference type="PANTHER" id="PTHR43386:SF1">
    <property type="entry name" value="D,D-DIPEPTIDE TRANSPORT SYSTEM PERMEASE PROTEIN DDPC-RELATED"/>
    <property type="match status" value="1"/>
</dbReference>
<accession>A0A537J7G7</accession>
<protein>
    <submittedName>
        <fullName evidence="4">ABC transporter permease</fullName>
    </submittedName>
</protein>
<name>A0A537J7G7_9BACT</name>
<dbReference type="Proteomes" id="UP000320048">
    <property type="component" value="Unassembled WGS sequence"/>
</dbReference>
<evidence type="ECO:0000313" key="5">
    <source>
        <dbReference type="Proteomes" id="UP000320048"/>
    </source>
</evidence>
<dbReference type="PANTHER" id="PTHR43386">
    <property type="entry name" value="OLIGOPEPTIDE TRANSPORT SYSTEM PERMEASE PROTEIN APPC"/>
    <property type="match status" value="1"/>
</dbReference>
<evidence type="ECO:0000256" key="1">
    <source>
        <dbReference type="ARBA" id="ARBA00004651"/>
    </source>
</evidence>
<evidence type="ECO:0000313" key="4">
    <source>
        <dbReference type="EMBL" id="TMI79312.1"/>
    </source>
</evidence>
<keyword evidence="3" id="KW-1133">Transmembrane helix</keyword>
<dbReference type="GO" id="GO:0005886">
    <property type="term" value="C:plasma membrane"/>
    <property type="evidence" value="ECO:0007669"/>
    <property type="project" value="UniProtKB-SubCell"/>
</dbReference>
<feature type="transmembrane region" description="Helical" evidence="3">
    <location>
        <begin position="20"/>
        <end position="40"/>
    </location>
</feature>
<keyword evidence="2" id="KW-0813">Transport</keyword>
<gene>
    <name evidence="4" type="ORF">E6H04_10790</name>
</gene>
<reference evidence="4 5" key="1">
    <citation type="journal article" date="2019" name="Nat. Microbiol.">
        <title>Mediterranean grassland soil C-N compound turnover is dependent on rainfall and depth, and is mediated by genomically divergent microorganisms.</title>
        <authorList>
            <person name="Diamond S."/>
            <person name="Andeer P.F."/>
            <person name="Li Z."/>
            <person name="Crits-Christoph A."/>
            <person name="Burstein D."/>
            <person name="Anantharaman K."/>
            <person name="Lane K.R."/>
            <person name="Thomas B.C."/>
            <person name="Pan C."/>
            <person name="Northen T.R."/>
            <person name="Banfield J.F."/>
        </authorList>
    </citation>
    <scope>NUCLEOTIDE SEQUENCE [LARGE SCALE GENOMIC DNA]</scope>
    <source>
        <strain evidence="4">NP_7</strain>
    </source>
</reference>
<dbReference type="InterPro" id="IPR050366">
    <property type="entry name" value="BP-dependent_transpt_permease"/>
</dbReference>
<proteinExistence type="predicted"/>
<comment type="caution">
    <text evidence="4">The sequence shown here is derived from an EMBL/GenBank/DDBJ whole genome shotgun (WGS) entry which is preliminary data.</text>
</comment>
<evidence type="ECO:0000256" key="2">
    <source>
        <dbReference type="ARBA" id="ARBA00022448"/>
    </source>
</evidence>
<keyword evidence="3" id="KW-0812">Transmembrane</keyword>
<dbReference type="AlphaFoldDB" id="A0A537J7G7"/>